<proteinExistence type="predicted"/>
<protein>
    <submittedName>
        <fullName evidence="2">Uncharacterized protein</fullName>
    </submittedName>
</protein>
<accession>A0AAD3SF17</accession>
<keyword evidence="3" id="KW-1185">Reference proteome</keyword>
<keyword evidence="1" id="KW-1133">Transmembrane helix</keyword>
<keyword evidence="1" id="KW-0472">Membrane</keyword>
<name>A0AAD3SF17_NEPGR</name>
<keyword evidence="1" id="KW-0812">Transmembrane</keyword>
<dbReference type="AlphaFoldDB" id="A0AAD3SF17"/>
<feature type="transmembrane region" description="Helical" evidence="1">
    <location>
        <begin position="6"/>
        <end position="26"/>
    </location>
</feature>
<reference evidence="2" key="1">
    <citation type="submission" date="2023-05" db="EMBL/GenBank/DDBJ databases">
        <title>Nepenthes gracilis genome sequencing.</title>
        <authorList>
            <person name="Fukushima K."/>
        </authorList>
    </citation>
    <scope>NUCLEOTIDE SEQUENCE</scope>
    <source>
        <strain evidence="2">SING2019-196</strain>
    </source>
</reference>
<gene>
    <name evidence="2" type="ORF">Nepgr_011278</name>
</gene>
<evidence type="ECO:0000256" key="1">
    <source>
        <dbReference type="SAM" id="Phobius"/>
    </source>
</evidence>
<dbReference type="EMBL" id="BSYO01000009">
    <property type="protein sequence ID" value="GMH09437.1"/>
    <property type="molecule type" value="Genomic_DNA"/>
</dbReference>
<sequence length="71" mass="7640">MGNVGFGTAVGIAFVTCTVAAVVVGWRLRSRMKWKRVVRGLRELEEACGTSVSGSKLKMLLAFVDKLPNGN</sequence>
<evidence type="ECO:0000313" key="2">
    <source>
        <dbReference type="EMBL" id="GMH09437.1"/>
    </source>
</evidence>
<organism evidence="2 3">
    <name type="scientific">Nepenthes gracilis</name>
    <name type="common">Slender pitcher plant</name>
    <dbReference type="NCBI Taxonomy" id="150966"/>
    <lineage>
        <taxon>Eukaryota</taxon>
        <taxon>Viridiplantae</taxon>
        <taxon>Streptophyta</taxon>
        <taxon>Embryophyta</taxon>
        <taxon>Tracheophyta</taxon>
        <taxon>Spermatophyta</taxon>
        <taxon>Magnoliopsida</taxon>
        <taxon>eudicotyledons</taxon>
        <taxon>Gunneridae</taxon>
        <taxon>Pentapetalae</taxon>
        <taxon>Caryophyllales</taxon>
        <taxon>Nepenthaceae</taxon>
        <taxon>Nepenthes</taxon>
    </lineage>
</organism>
<dbReference type="Proteomes" id="UP001279734">
    <property type="component" value="Unassembled WGS sequence"/>
</dbReference>
<comment type="caution">
    <text evidence="2">The sequence shown here is derived from an EMBL/GenBank/DDBJ whole genome shotgun (WGS) entry which is preliminary data.</text>
</comment>
<evidence type="ECO:0000313" key="3">
    <source>
        <dbReference type="Proteomes" id="UP001279734"/>
    </source>
</evidence>